<dbReference type="GO" id="GO:0016763">
    <property type="term" value="F:pentosyltransferase activity"/>
    <property type="evidence" value="ECO:0007669"/>
    <property type="project" value="TreeGrafter"/>
</dbReference>
<feature type="transmembrane region" description="Helical" evidence="8">
    <location>
        <begin position="140"/>
        <end position="159"/>
    </location>
</feature>
<keyword evidence="6 8" id="KW-1133">Transmembrane helix</keyword>
<protein>
    <submittedName>
        <fullName evidence="9">Glycosyltransferase family 39 protein</fullName>
    </submittedName>
</protein>
<feature type="transmembrane region" description="Helical" evidence="8">
    <location>
        <begin position="304"/>
        <end position="325"/>
    </location>
</feature>
<reference evidence="9" key="1">
    <citation type="submission" date="2021-03" db="EMBL/GenBank/DDBJ databases">
        <title>The complete genome sequence of Acetobacter sp. TBRC 12339.</title>
        <authorList>
            <person name="Charoenyingcharoen P."/>
            <person name="Yukphan P."/>
        </authorList>
    </citation>
    <scope>NUCLEOTIDE SEQUENCE</scope>
    <source>
        <strain evidence="9">TBRC 12339</strain>
    </source>
</reference>
<name>A0A939HQU3_9PROT</name>
<comment type="subcellular location">
    <subcellularLocation>
        <location evidence="1">Cell membrane</location>
        <topology evidence="1">Multi-pass membrane protein</topology>
    </subcellularLocation>
</comment>
<dbReference type="PANTHER" id="PTHR33908:SF11">
    <property type="entry name" value="MEMBRANE PROTEIN"/>
    <property type="match status" value="1"/>
</dbReference>
<keyword evidence="5 8" id="KW-0812">Transmembrane</keyword>
<evidence type="ECO:0000256" key="5">
    <source>
        <dbReference type="ARBA" id="ARBA00022692"/>
    </source>
</evidence>
<evidence type="ECO:0000256" key="6">
    <source>
        <dbReference type="ARBA" id="ARBA00022989"/>
    </source>
</evidence>
<keyword evidence="7 8" id="KW-0472">Membrane</keyword>
<dbReference type="Proteomes" id="UP000664073">
    <property type="component" value="Unassembled WGS sequence"/>
</dbReference>
<accession>A0A939HQU3</accession>
<evidence type="ECO:0000256" key="8">
    <source>
        <dbReference type="SAM" id="Phobius"/>
    </source>
</evidence>
<dbReference type="InterPro" id="IPR050297">
    <property type="entry name" value="LipidA_mod_glycosyltrf_83"/>
</dbReference>
<evidence type="ECO:0000313" key="9">
    <source>
        <dbReference type="EMBL" id="MBO1325831.1"/>
    </source>
</evidence>
<dbReference type="AlphaFoldDB" id="A0A939HQU3"/>
<sequence length="504" mass="55619">MIGKATNFCQSRLANSLSAGLLLVFCLVSRLQSLGNPLIDLDEGYYLFVGGQILHGAIPFVDIWDRKPAGLFLLYAFFHLFGPYRLLAYQIGAVISVWLTSLLVMKMARHIAPALGALVAALLYIGCMNLAGGEGGQSPVFYNLLVAWAMSLIIDMINADNKSIKDMKRAACKVMVLFGLSLQIKYTVVFEGVFAGAFLLWLFYRKTGSLRDVALQALLWVVLAVLPTAIVALAYGLAGYGQEWWFANVISIFYRGQSQPGSARHQAIKMLVLALPFLLSILFRKMACPAMTVQQKDCGRFVNLWALSALLGVAVFGTRYIHYALPVFTPLSVAVAPLWNKKWGQVWLVVLLAYVTVKGQLTVIKHKHDHGNKALFDNVVSVLSHPAGCVFVYNASPVFYDFSDFCNMTTHPFPAHLYALGEQKATGINPLTEIQRILQKKPIYIVLKDAMIPGENIQARDILNNRLQTEYHLVYTAPVGKSSISVYGLNGAAPHSSLMPQLPQ</sequence>
<feature type="transmembrane region" description="Helical" evidence="8">
    <location>
        <begin position="266"/>
        <end position="283"/>
    </location>
</feature>
<keyword evidence="3" id="KW-0328">Glycosyltransferase</keyword>
<comment type="caution">
    <text evidence="9">The sequence shown here is derived from an EMBL/GenBank/DDBJ whole genome shotgun (WGS) entry which is preliminary data.</text>
</comment>
<dbReference type="PANTHER" id="PTHR33908">
    <property type="entry name" value="MANNOSYLTRANSFERASE YKCB-RELATED"/>
    <property type="match status" value="1"/>
</dbReference>
<evidence type="ECO:0000256" key="4">
    <source>
        <dbReference type="ARBA" id="ARBA00022679"/>
    </source>
</evidence>
<evidence type="ECO:0000256" key="2">
    <source>
        <dbReference type="ARBA" id="ARBA00022475"/>
    </source>
</evidence>
<evidence type="ECO:0000256" key="3">
    <source>
        <dbReference type="ARBA" id="ARBA00022676"/>
    </source>
</evidence>
<keyword evidence="2" id="KW-1003">Cell membrane</keyword>
<dbReference type="RefSeq" id="WP_207846482.1">
    <property type="nucleotide sequence ID" value="NZ_JAFVMH010000006.1"/>
</dbReference>
<keyword evidence="4" id="KW-0808">Transferase</keyword>
<organism evidence="9 10">
    <name type="scientific">Acetobacter garciniae</name>
    <dbReference type="NCBI Taxonomy" id="2817435"/>
    <lineage>
        <taxon>Bacteria</taxon>
        <taxon>Pseudomonadati</taxon>
        <taxon>Pseudomonadota</taxon>
        <taxon>Alphaproteobacteria</taxon>
        <taxon>Acetobacterales</taxon>
        <taxon>Acetobacteraceae</taxon>
        <taxon>Acetobacter</taxon>
    </lineage>
</organism>
<dbReference type="GO" id="GO:0009103">
    <property type="term" value="P:lipopolysaccharide biosynthetic process"/>
    <property type="evidence" value="ECO:0007669"/>
    <property type="project" value="UniProtKB-ARBA"/>
</dbReference>
<gene>
    <name evidence="9" type="ORF">J2D77_11755</name>
</gene>
<feature type="transmembrane region" description="Helical" evidence="8">
    <location>
        <begin position="217"/>
        <end position="238"/>
    </location>
</feature>
<feature type="transmembrane region" description="Helical" evidence="8">
    <location>
        <begin position="111"/>
        <end position="131"/>
    </location>
</feature>
<evidence type="ECO:0000256" key="7">
    <source>
        <dbReference type="ARBA" id="ARBA00023136"/>
    </source>
</evidence>
<evidence type="ECO:0000313" key="10">
    <source>
        <dbReference type="Proteomes" id="UP000664073"/>
    </source>
</evidence>
<dbReference type="EMBL" id="JAFVMH010000006">
    <property type="protein sequence ID" value="MBO1325831.1"/>
    <property type="molecule type" value="Genomic_DNA"/>
</dbReference>
<dbReference type="GO" id="GO:0005886">
    <property type="term" value="C:plasma membrane"/>
    <property type="evidence" value="ECO:0007669"/>
    <property type="project" value="UniProtKB-SubCell"/>
</dbReference>
<feature type="transmembrane region" description="Helical" evidence="8">
    <location>
        <begin position="345"/>
        <end position="364"/>
    </location>
</feature>
<evidence type="ECO:0000256" key="1">
    <source>
        <dbReference type="ARBA" id="ARBA00004651"/>
    </source>
</evidence>
<proteinExistence type="predicted"/>
<keyword evidence="10" id="KW-1185">Reference proteome</keyword>
<feature type="transmembrane region" description="Helical" evidence="8">
    <location>
        <begin position="45"/>
        <end position="65"/>
    </location>
</feature>
<feature type="transmembrane region" description="Helical" evidence="8">
    <location>
        <begin position="184"/>
        <end position="205"/>
    </location>
</feature>